<dbReference type="PANTHER" id="PTHR11364:SF27">
    <property type="entry name" value="SULFURTRANSFERASE"/>
    <property type="match status" value="1"/>
</dbReference>
<evidence type="ECO:0000256" key="1">
    <source>
        <dbReference type="ARBA" id="ARBA00022679"/>
    </source>
</evidence>
<evidence type="ECO:0000313" key="6">
    <source>
        <dbReference type="Proteomes" id="UP001216674"/>
    </source>
</evidence>
<reference evidence="5 6" key="1">
    <citation type="submission" date="2023-03" db="EMBL/GenBank/DDBJ databases">
        <title>Draft assemblies of triclosan tolerant bacteria isolated from returned activated sludge.</title>
        <authorList>
            <person name="Van Hamelsveld S."/>
        </authorList>
    </citation>
    <scope>NUCLEOTIDE SEQUENCE [LARGE SCALE GENOMIC DNA]</scope>
    <source>
        <strain evidence="5 6">GW210010_S58</strain>
    </source>
</reference>
<evidence type="ECO:0000259" key="4">
    <source>
        <dbReference type="PROSITE" id="PS50206"/>
    </source>
</evidence>
<dbReference type="CDD" id="cd01449">
    <property type="entry name" value="TST_Repeat_2"/>
    <property type="match status" value="1"/>
</dbReference>
<dbReference type="PROSITE" id="PS50206">
    <property type="entry name" value="RHODANESE_3"/>
    <property type="match status" value="2"/>
</dbReference>
<dbReference type="PROSITE" id="PS00380">
    <property type="entry name" value="RHODANESE_1"/>
    <property type="match status" value="1"/>
</dbReference>
<accession>A0ABT6AZ04</accession>
<dbReference type="InterPro" id="IPR001763">
    <property type="entry name" value="Rhodanese-like_dom"/>
</dbReference>
<dbReference type="EMBL" id="JARJLM010000542">
    <property type="protein sequence ID" value="MDF3837861.1"/>
    <property type="molecule type" value="Genomic_DNA"/>
</dbReference>
<evidence type="ECO:0000256" key="3">
    <source>
        <dbReference type="RuleBase" id="RU000507"/>
    </source>
</evidence>
<dbReference type="SUPFAM" id="SSF52821">
    <property type="entry name" value="Rhodanese/Cell cycle control phosphatase"/>
    <property type="match status" value="2"/>
</dbReference>
<dbReference type="Pfam" id="PF00581">
    <property type="entry name" value="Rhodanese"/>
    <property type="match status" value="2"/>
</dbReference>
<dbReference type="Gene3D" id="3.40.250.10">
    <property type="entry name" value="Rhodanese-like domain"/>
    <property type="match status" value="2"/>
</dbReference>
<feature type="domain" description="Rhodanese" evidence="4">
    <location>
        <begin position="20"/>
        <end position="139"/>
    </location>
</feature>
<dbReference type="CDD" id="cd01448">
    <property type="entry name" value="TST_Repeat_1"/>
    <property type="match status" value="1"/>
</dbReference>
<dbReference type="SMART" id="SM00450">
    <property type="entry name" value="RHOD"/>
    <property type="match status" value="2"/>
</dbReference>
<dbReference type="InterPro" id="IPR001307">
    <property type="entry name" value="Thiosulphate_STrfase_CS"/>
</dbReference>
<dbReference type="InterPro" id="IPR036873">
    <property type="entry name" value="Rhodanese-like_dom_sf"/>
</dbReference>
<proteinExistence type="predicted"/>
<keyword evidence="1 3" id="KW-0808">Transferase</keyword>
<gene>
    <name evidence="5" type="ORF">P3W85_33745</name>
</gene>
<keyword evidence="6" id="KW-1185">Reference proteome</keyword>
<sequence length="288" mass="30147">MTYQTLISANALARELDGAQPGSLLVLDCSFELTDAQAGRRAYDAGHIPGARYVHLEDTLSAPKNGRNGRHPLPAPEAFVRALAALGAGDHTQVVAYDNAGGMYAARLWWMLRWIGHGTVAVLDGGLAAWNAAGLPLAGEAPPPPVAGTLSLRAPLAGTVSYGTLCANLDSGERLVLDARAPDRFRGENETMDPVGGHIPGARNRLFRDNLDASGNFKPAARLREEFLALVDGRQPAELVSQCGSGVTACHNLLALEIAGLPGAVLYPGSWSEWCAQPGARIATGAAT</sequence>
<evidence type="ECO:0000313" key="5">
    <source>
        <dbReference type="EMBL" id="MDF3837861.1"/>
    </source>
</evidence>
<dbReference type="PROSITE" id="PS00683">
    <property type="entry name" value="RHODANESE_2"/>
    <property type="match status" value="1"/>
</dbReference>
<evidence type="ECO:0000256" key="2">
    <source>
        <dbReference type="ARBA" id="ARBA00022737"/>
    </source>
</evidence>
<keyword evidence="2" id="KW-0677">Repeat</keyword>
<feature type="domain" description="Rhodanese" evidence="4">
    <location>
        <begin position="170"/>
        <end position="283"/>
    </location>
</feature>
<dbReference type="Proteomes" id="UP001216674">
    <property type="component" value="Unassembled WGS sequence"/>
</dbReference>
<organism evidence="5 6">
    <name type="scientific">Cupriavidus basilensis</name>
    <dbReference type="NCBI Taxonomy" id="68895"/>
    <lineage>
        <taxon>Bacteria</taxon>
        <taxon>Pseudomonadati</taxon>
        <taxon>Pseudomonadota</taxon>
        <taxon>Betaproteobacteria</taxon>
        <taxon>Burkholderiales</taxon>
        <taxon>Burkholderiaceae</taxon>
        <taxon>Cupriavidus</taxon>
    </lineage>
</organism>
<dbReference type="PANTHER" id="PTHR11364">
    <property type="entry name" value="THIOSULFATE SULFERTANSFERASE"/>
    <property type="match status" value="1"/>
</dbReference>
<comment type="caution">
    <text evidence="5">The sequence shown here is derived from an EMBL/GenBank/DDBJ whole genome shotgun (WGS) entry which is preliminary data.</text>
</comment>
<protein>
    <recommendedName>
        <fullName evidence="3">Sulfurtransferase</fullName>
    </recommendedName>
</protein>
<name>A0ABT6AZ04_9BURK</name>
<dbReference type="InterPro" id="IPR045078">
    <property type="entry name" value="TST/MPST-like"/>
</dbReference>